<dbReference type="RefSeq" id="WP_025225892.1">
    <property type="nucleotide sequence ID" value="NZ_CP007139.1"/>
</dbReference>
<dbReference type="Gene3D" id="3.40.50.300">
    <property type="entry name" value="P-loop containing nucleotide triphosphate hydrolases"/>
    <property type="match status" value="1"/>
</dbReference>
<dbReference type="GO" id="GO:0007165">
    <property type="term" value="P:signal transduction"/>
    <property type="evidence" value="ECO:0007669"/>
    <property type="project" value="InterPro"/>
</dbReference>
<dbReference type="InterPro" id="IPR027417">
    <property type="entry name" value="P-loop_NTPase"/>
</dbReference>
<protein>
    <recommendedName>
        <fullName evidence="1">TIR domain-containing protein</fullName>
    </recommendedName>
</protein>
<dbReference type="Gene3D" id="3.40.50.10140">
    <property type="entry name" value="Toll/interleukin-1 receptor homology (TIR) domain"/>
    <property type="match status" value="1"/>
</dbReference>
<dbReference type="PROSITE" id="PS50104">
    <property type="entry name" value="TIR"/>
    <property type="match status" value="1"/>
</dbReference>
<dbReference type="Proteomes" id="UP000027982">
    <property type="component" value="Chromosome"/>
</dbReference>
<dbReference type="EMBL" id="CP007139">
    <property type="protein sequence ID" value="AIE85542.1"/>
    <property type="molecule type" value="Genomic_DNA"/>
</dbReference>
<dbReference type="SUPFAM" id="SSF52540">
    <property type="entry name" value="P-loop containing nucleoside triphosphate hydrolases"/>
    <property type="match status" value="1"/>
</dbReference>
<dbReference type="Pfam" id="PF13676">
    <property type="entry name" value="TIR_2"/>
    <property type="match status" value="1"/>
</dbReference>
<evidence type="ECO:0000313" key="3">
    <source>
        <dbReference type="Proteomes" id="UP000027982"/>
    </source>
</evidence>
<sequence length="482" mass="53605">MVVLLYKRNAQPDDHLLALLEQSLRDAGHPVFVDRHLKIGVEWAKAIEQTIRTADALVVLLSESAWKSEMLEYEIETATDQFRKTGKPKILPILIGADTKLEGAVAAQVGEFQFAVWKGPEDDEPIVAEVLAALEDSAPIPKKVVPIEPAGGAVSASSPFYTWRETDAEFDAALRNNESIVLVKGPRQIGKTSLIGRGALLVEELGWRQASTDFQTLSASQFFYEDQFARLLAAMLARQTGFKYDFAGEWLEVFGPSVNLDNFLRALLEDSEKPFVWFLDEADRVFSAPFSGDFFGLVRSWHNARARDPKGPWSRFTVVIGYATEARLFIRDLNQSPFNVGRQISLRNFTVEQTMDLNEKYGKPVERRSDIEALQFLLDGQPFLTRRALEVLASKKLTFGALLETADQDDGPFGDHLKRMLIAVSHVPSVLAAVRSSLAMLPPAEADGVERLIAAGVLKETPGQGVDLACDLYARYLARHVR</sequence>
<proteinExistence type="predicted"/>
<feature type="domain" description="TIR" evidence="1">
    <location>
        <begin position="1"/>
        <end position="134"/>
    </location>
</feature>
<dbReference type="InterPro" id="IPR035897">
    <property type="entry name" value="Toll_tir_struct_dom_sf"/>
</dbReference>
<dbReference type="AlphaFoldDB" id="A0A068NQC4"/>
<gene>
    <name evidence="2" type="ORF">OP10G_2174</name>
</gene>
<dbReference type="Pfam" id="PF14516">
    <property type="entry name" value="AAA_35"/>
    <property type="match status" value="1"/>
</dbReference>
<dbReference type="HOGENOM" id="CLU_021307_1_0_0"/>
<dbReference type="OrthoDB" id="5522963at2"/>
<organism evidence="2 3">
    <name type="scientific">Fimbriimonas ginsengisoli Gsoil 348</name>
    <dbReference type="NCBI Taxonomy" id="661478"/>
    <lineage>
        <taxon>Bacteria</taxon>
        <taxon>Bacillati</taxon>
        <taxon>Armatimonadota</taxon>
        <taxon>Fimbriimonadia</taxon>
        <taxon>Fimbriimonadales</taxon>
        <taxon>Fimbriimonadaceae</taxon>
        <taxon>Fimbriimonas</taxon>
    </lineage>
</organism>
<dbReference type="SUPFAM" id="SSF52200">
    <property type="entry name" value="Toll/Interleukin receptor TIR domain"/>
    <property type="match status" value="1"/>
</dbReference>
<name>A0A068NQC4_FIMGI</name>
<evidence type="ECO:0000313" key="2">
    <source>
        <dbReference type="EMBL" id="AIE85542.1"/>
    </source>
</evidence>
<dbReference type="KEGG" id="fgi:OP10G_2174"/>
<keyword evidence="3" id="KW-1185">Reference proteome</keyword>
<evidence type="ECO:0000259" key="1">
    <source>
        <dbReference type="PROSITE" id="PS50104"/>
    </source>
</evidence>
<dbReference type="eggNOG" id="COG1672">
    <property type="taxonomic scope" value="Bacteria"/>
</dbReference>
<dbReference type="InterPro" id="IPR000157">
    <property type="entry name" value="TIR_dom"/>
</dbReference>
<accession>A0A068NQC4</accession>
<reference evidence="2 3" key="1">
    <citation type="journal article" date="2014" name="PLoS ONE">
        <title>The first complete genome sequence of the class fimbriimonadia in the phylum armatimonadetes.</title>
        <authorList>
            <person name="Hu Z.Y."/>
            <person name="Wang Y.Z."/>
            <person name="Im W.T."/>
            <person name="Wang S.Y."/>
            <person name="Zhao G.P."/>
            <person name="Zheng H.J."/>
            <person name="Quan Z.X."/>
        </authorList>
    </citation>
    <scope>NUCLEOTIDE SEQUENCE [LARGE SCALE GENOMIC DNA]</scope>
    <source>
        <strain evidence="2">Gsoil 348</strain>
    </source>
</reference>
<dbReference type="STRING" id="661478.OP10G_2174"/>